<evidence type="ECO:0000313" key="2">
    <source>
        <dbReference type="Proteomes" id="UP001056384"/>
    </source>
</evidence>
<dbReference type="AlphaFoldDB" id="A0A9Q9AQH2"/>
<organism evidence="1 2">
    <name type="scientific">Septoria linicola</name>
    <dbReference type="NCBI Taxonomy" id="215465"/>
    <lineage>
        <taxon>Eukaryota</taxon>
        <taxon>Fungi</taxon>
        <taxon>Dikarya</taxon>
        <taxon>Ascomycota</taxon>
        <taxon>Pezizomycotina</taxon>
        <taxon>Dothideomycetes</taxon>
        <taxon>Dothideomycetidae</taxon>
        <taxon>Mycosphaerellales</taxon>
        <taxon>Mycosphaerellaceae</taxon>
        <taxon>Septoria</taxon>
    </lineage>
</organism>
<gene>
    <name evidence="1" type="ORF">Slin15195_G040290</name>
</gene>
<dbReference type="EMBL" id="CP099420">
    <property type="protein sequence ID" value="USW50710.1"/>
    <property type="molecule type" value="Genomic_DNA"/>
</dbReference>
<sequence>MVVCAVEHRGLSNGWDVLNSELSDGAGSLLCALLGERLDHVEDEEECCCLANALITLHRRRPDSSIVPGEHKLTEYDDFDALIELSCSKEVLERVFDIKESELRRYYESVSTGNIFSPGPAFLDPPQFALTGKSFELDGDVLDLLDSAFLAVILDVPVIMEELTYCVRMRDTWRQAEKAMGKGDKLSPLRRTAIVEELFIF</sequence>
<evidence type="ECO:0000313" key="1">
    <source>
        <dbReference type="EMBL" id="USW50710.1"/>
    </source>
</evidence>
<name>A0A9Q9AQH2_9PEZI</name>
<proteinExistence type="predicted"/>
<accession>A0A9Q9AQH2</accession>
<dbReference type="Proteomes" id="UP001056384">
    <property type="component" value="Chromosome 3"/>
</dbReference>
<reference evidence="1" key="1">
    <citation type="submission" date="2022-06" db="EMBL/GenBank/DDBJ databases">
        <title>Complete genome sequences of two strains of the flax pathogen Septoria linicola.</title>
        <authorList>
            <person name="Lapalu N."/>
            <person name="Simon A."/>
            <person name="Demenou B."/>
            <person name="Paumier D."/>
            <person name="Guillot M.-P."/>
            <person name="Gout L."/>
            <person name="Valade R."/>
        </authorList>
    </citation>
    <scope>NUCLEOTIDE SEQUENCE</scope>
    <source>
        <strain evidence="1">SE15195</strain>
    </source>
</reference>
<keyword evidence="2" id="KW-1185">Reference proteome</keyword>
<protein>
    <submittedName>
        <fullName evidence="1">Uncharacterized protein</fullName>
    </submittedName>
</protein>